<evidence type="ECO:0000256" key="3">
    <source>
        <dbReference type="ARBA" id="ARBA00022692"/>
    </source>
</evidence>
<dbReference type="PANTHER" id="PTHR32468">
    <property type="entry name" value="CATION/H + ANTIPORTER"/>
    <property type="match status" value="1"/>
</dbReference>
<feature type="transmembrane region" description="Helical" evidence="7">
    <location>
        <begin position="59"/>
        <end position="82"/>
    </location>
</feature>
<protein>
    <submittedName>
        <fullName evidence="9">Cation:proton antiporter</fullName>
    </submittedName>
</protein>
<feature type="transmembrane region" description="Helical" evidence="7">
    <location>
        <begin position="89"/>
        <end position="107"/>
    </location>
</feature>
<dbReference type="GO" id="GO:0016020">
    <property type="term" value="C:membrane"/>
    <property type="evidence" value="ECO:0007669"/>
    <property type="project" value="UniProtKB-SubCell"/>
</dbReference>
<feature type="transmembrane region" description="Helical" evidence="7">
    <location>
        <begin position="372"/>
        <end position="394"/>
    </location>
</feature>
<comment type="subcellular location">
    <subcellularLocation>
        <location evidence="1">Membrane</location>
        <topology evidence="1">Multi-pass membrane protein</topology>
    </subcellularLocation>
</comment>
<feature type="transmembrane region" description="Helical" evidence="7">
    <location>
        <begin position="437"/>
        <end position="462"/>
    </location>
</feature>
<evidence type="ECO:0000313" key="9">
    <source>
        <dbReference type="EMBL" id="MBG9378493.1"/>
    </source>
</evidence>
<keyword evidence="6 7" id="KW-0472">Membrane</keyword>
<keyword evidence="2" id="KW-0813">Transport</keyword>
<name>A0A931H010_9BACT</name>
<evidence type="ECO:0000256" key="6">
    <source>
        <dbReference type="ARBA" id="ARBA00023136"/>
    </source>
</evidence>
<feature type="transmembrane region" description="Helical" evidence="7">
    <location>
        <begin position="406"/>
        <end position="425"/>
    </location>
</feature>
<dbReference type="RefSeq" id="WP_196992594.1">
    <property type="nucleotide sequence ID" value="NZ_JADWYR010000003.1"/>
</dbReference>
<feature type="domain" description="Cation/H+ exchanger transmembrane" evidence="8">
    <location>
        <begin position="75"/>
        <end position="453"/>
    </location>
</feature>
<evidence type="ECO:0000259" key="8">
    <source>
        <dbReference type="Pfam" id="PF00999"/>
    </source>
</evidence>
<dbReference type="InterPro" id="IPR050794">
    <property type="entry name" value="CPA2_transporter"/>
</dbReference>
<feature type="transmembrane region" description="Helical" evidence="7">
    <location>
        <begin position="315"/>
        <end position="334"/>
    </location>
</feature>
<proteinExistence type="predicted"/>
<dbReference type="GO" id="GO:1902600">
    <property type="term" value="P:proton transmembrane transport"/>
    <property type="evidence" value="ECO:0007669"/>
    <property type="project" value="InterPro"/>
</dbReference>
<evidence type="ECO:0000313" key="10">
    <source>
        <dbReference type="Proteomes" id="UP000628448"/>
    </source>
</evidence>
<keyword evidence="10" id="KW-1185">Reference proteome</keyword>
<feature type="transmembrane region" description="Helical" evidence="7">
    <location>
        <begin position="254"/>
        <end position="278"/>
    </location>
</feature>
<dbReference type="EMBL" id="JADWYR010000003">
    <property type="protein sequence ID" value="MBG9378493.1"/>
    <property type="molecule type" value="Genomic_DNA"/>
</dbReference>
<evidence type="ECO:0000256" key="4">
    <source>
        <dbReference type="ARBA" id="ARBA00022989"/>
    </source>
</evidence>
<dbReference type="GO" id="GO:0015297">
    <property type="term" value="F:antiporter activity"/>
    <property type="evidence" value="ECO:0007669"/>
    <property type="project" value="InterPro"/>
</dbReference>
<organism evidence="9 10">
    <name type="scientific">Panacibacter microcysteis</name>
    <dbReference type="NCBI Taxonomy" id="2793269"/>
    <lineage>
        <taxon>Bacteria</taxon>
        <taxon>Pseudomonadati</taxon>
        <taxon>Bacteroidota</taxon>
        <taxon>Chitinophagia</taxon>
        <taxon>Chitinophagales</taxon>
        <taxon>Chitinophagaceae</taxon>
        <taxon>Panacibacter</taxon>
    </lineage>
</organism>
<dbReference type="Gene3D" id="1.20.1530.20">
    <property type="match status" value="1"/>
</dbReference>
<dbReference type="Proteomes" id="UP000628448">
    <property type="component" value="Unassembled WGS sequence"/>
</dbReference>
<dbReference type="AlphaFoldDB" id="A0A931H010"/>
<evidence type="ECO:0000256" key="5">
    <source>
        <dbReference type="ARBA" id="ARBA00023065"/>
    </source>
</evidence>
<accession>A0A931H010</accession>
<evidence type="ECO:0000256" key="7">
    <source>
        <dbReference type="SAM" id="Phobius"/>
    </source>
</evidence>
<keyword evidence="5" id="KW-0406">Ion transport</keyword>
<reference evidence="9" key="1">
    <citation type="submission" date="2020-11" db="EMBL/GenBank/DDBJ databases">
        <title>Bacterial whole genome sequence for Panacibacter sp. DH6.</title>
        <authorList>
            <person name="Le V."/>
            <person name="Ko S."/>
            <person name="Ahn C.-Y."/>
            <person name="Oh H.-M."/>
        </authorList>
    </citation>
    <scope>NUCLEOTIDE SEQUENCE</scope>
    <source>
        <strain evidence="9">DH6</strain>
    </source>
</reference>
<keyword evidence="3 7" id="KW-0812">Transmembrane</keyword>
<feature type="transmembrane region" description="Helical" evidence="7">
    <location>
        <begin position="185"/>
        <end position="212"/>
    </location>
</feature>
<sequence>MKKNAVLFFYVGMLLVFALAAYYIIQHGRLLEAGNKNTNVTVAGTYAAFRDSFINSAGLALPVLLLQIIVIVTAVRIFGWLFSKIGQPAVVGEIVAGVVLGPSVLGACMPDVSQFVFPASSMGNLQFISQVGLILFMFVIGLELDISIIRRQARSAIVISHASIIIPYALGMCLALFMYKAYSPAGISFLSFALFMGIAMSITAFPVLARIIKERNLSKTDLGVMAITCAASDDVTAWCILAALIAIVKADNSVNILFTIGLVAAYIVLMVAVVRPLLKKLGSLYIKREVINRSMMAIVFMVMLLSAYLTELIGVHALFGAFVAGVIMPAEINFRQTIIDKIEDVSLVLLLPLFFVFTGLRTQVGLLNDGDLWITFMWIVLVAVAGKFGGSMVAARVTGQTWKNSLSIGALMNTRGLMELVVLNIGYDLGILSPQVFAMMVLMALITTFMTNPALNLINYLMPEKNR</sequence>
<feature type="transmembrane region" description="Helical" evidence="7">
    <location>
        <begin position="346"/>
        <end position="366"/>
    </location>
</feature>
<keyword evidence="4 7" id="KW-1133">Transmembrane helix</keyword>
<comment type="caution">
    <text evidence="9">The sequence shown here is derived from an EMBL/GenBank/DDBJ whole genome shotgun (WGS) entry which is preliminary data.</text>
</comment>
<feature type="transmembrane region" description="Helical" evidence="7">
    <location>
        <begin position="224"/>
        <end position="248"/>
    </location>
</feature>
<evidence type="ECO:0000256" key="2">
    <source>
        <dbReference type="ARBA" id="ARBA00022448"/>
    </source>
</evidence>
<feature type="transmembrane region" description="Helical" evidence="7">
    <location>
        <begin position="156"/>
        <end position="179"/>
    </location>
</feature>
<dbReference type="Pfam" id="PF00999">
    <property type="entry name" value="Na_H_Exchanger"/>
    <property type="match status" value="1"/>
</dbReference>
<dbReference type="InterPro" id="IPR038770">
    <property type="entry name" value="Na+/solute_symporter_sf"/>
</dbReference>
<gene>
    <name evidence="9" type="ORF">I5907_19810</name>
</gene>
<dbReference type="PANTHER" id="PTHR32468:SF0">
    <property type="entry name" value="K(+)_H(+) ANTIPORTER 1"/>
    <property type="match status" value="1"/>
</dbReference>
<dbReference type="InterPro" id="IPR006153">
    <property type="entry name" value="Cation/H_exchanger_TM"/>
</dbReference>
<feature type="transmembrane region" description="Helical" evidence="7">
    <location>
        <begin position="7"/>
        <end position="25"/>
    </location>
</feature>
<feature type="transmembrane region" description="Helical" evidence="7">
    <location>
        <begin position="290"/>
        <end position="309"/>
    </location>
</feature>
<evidence type="ECO:0000256" key="1">
    <source>
        <dbReference type="ARBA" id="ARBA00004141"/>
    </source>
</evidence>
<feature type="transmembrane region" description="Helical" evidence="7">
    <location>
        <begin position="127"/>
        <end position="144"/>
    </location>
</feature>